<proteinExistence type="predicted"/>
<dbReference type="AlphaFoldDB" id="A0A383RF48"/>
<evidence type="ECO:0008006" key="3">
    <source>
        <dbReference type="Google" id="ProtNLM"/>
    </source>
</evidence>
<dbReference type="RefSeq" id="WP_138187342.1">
    <property type="nucleotide sequence ID" value="NZ_LS992241.1"/>
</dbReference>
<gene>
    <name evidence="1" type="ORF">PBLR_13972</name>
</gene>
<organism evidence="1 2">
    <name type="scientific">Paenibacillus alvei</name>
    <name type="common">Bacillus alvei</name>
    <dbReference type="NCBI Taxonomy" id="44250"/>
    <lineage>
        <taxon>Bacteria</taxon>
        <taxon>Bacillati</taxon>
        <taxon>Bacillota</taxon>
        <taxon>Bacilli</taxon>
        <taxon>Bacillales</taxon>
        <taxon>Paenibacillaceae</taxon>
        <taxon>Paenibacillus</taxon>
    </lineage>
</organism>
<evidence type="ECO:0000313" key="1">
    <source>
        <dbReference type="EMBL" id="SYX85550.1"/>
    </source>
</evidence>
<accession>A0A383RF48</accession>
<dbReference type="EMBL" id="LS992241">
    <property type="protein sequence ID" value="SYX85550.1"/>
    <property type="molecule type" value="Genomic_DNA"/>
</dbReference>
<protein>
    <recommendedName>
        <fullName evidence="3">Spore coat protein</fullName>
    </recommendedName>
</protein>
<reference evidence="2" key="1">
    <citation type="submission" date="2018-08" db="EMBL/GenBank/DDBJ databases">
        <authorList>
            <person name="Chevrot R."/>
        </authorList>
    </citation>
    <scope>NUCLEOTIDE SEQUENCE [LARGE SCALE GENOMIC DNA]</scope>
</reference>
<evidence type="ECO:0000313" key="2">
    <source>
        <dbReference type="Proteomes" id="UP000304148"/>
    </source>
</evidence>
<name>A0A383RF48_PAEAL</name>
<dbReference type="Proteomes" id="UP000304148">
    <property type="component" value="Chromosome"/>
</dbReference>
<sequence>MQYAQHNQQSYQGNMKPLSAKELEYIVDSISNEDLLIKQCAATAAMATTPGVQQALTHMIGVHQQHMNVLLHTLQQHTHMAPTSPQQSQ</sequence>